<feature type="domain" description="Beta-trefoil DNA-binding" evidence="9">
    <location>
        <begin position="501"/>
        <end position="820"/>
    </location>
</feature>
<comment type="similarity">
    <text evidence="2">Belongs to the Su(H) family.</text>
</comment>
<feature type="domain" description="RBP-J/Cbf11/Cbf12 DNA binding" evidence="8">
    <location>
        <begin position="348"/>
        <end position="500"/>
    </location>
</feature>
<keyword evidence="11" id="KW-1185">Reference proteome</keyword>
<dbReference type="InterPro" id="IPR015350">
    <property type="entry name" value="Beta-trefoil_DNA-bd_dom"/>
</dbReference>
<gene>
    <name evidence="10" type="ORF">HGRIS_002563</name>
</gene>
<dbReference type="EMBL" id="JASNQZ010000006">
    <property type="protein sequence ID" value="KAL0956415.1"/>
    <property type="molecule type" value="Genomic_DNA"/>
</dbReference>
<feature type="compositionally biased region" description="Polar residues" evidence="7">
    <location>
        <begin position="1"/>
        <end position="10"/>
    </location>
</feature>
<dbReference type="InterPro" id="IPR008967">
    <property type="entry name" value="p53-like_TF_DNA-bd_sf"/>
</dbReference>
<dbReference type="Pfam" id="PF09271">
    <property type="entry name" value="LAG1-DNAbind"/>
    <property type="match status" value="1"/>
</dbReference>
<dbReference type="SMART" id="SM01267">
    <property type="entry name" value="LAG1_DNAbind"/>
    <property type="match status" value="1"/>
</dbReference>
<keyword evidence="6" id="KW-0539">Nucleus</keyword>
<feature type="compositionally biased region" description="Low complexity" evidence="7">
    <location>
        <begin position="96"/>
        <end position="114"/>
    </location>
</feature>
<dbReference type="SMART" id="SM01268">
    <property type="entry name" value="BTD"/>
    <property type="match status" value="1"/>
</dbReference>
<feature type="compositionally biased region" description="Low complexity" evidence="7">
    <location>
        <begin position="63"/>
        <end position="84"/>
    </location>
</feature>
<evidence type="ECO:0000256" key="2">
    <source>
        <dbReference type="ARBA" id="ARBA00009704"/>
    </source>
</evidence>
<name>A0ABR3JLS6_9AGAR</name>
<dbReference type="SUPFAM" id="SSF110217">
    <property type="entry name" value="DNA-binding protein LAG-1 (CSL)"/>
    <property type="match status" value="1"/>
</dbReference>
<evidence type="ECO:0000256" key="1">
    <source>
        <dbReference type="ARBA" id="ARBA00004123"/>
    </source>
</evidence>
<evidence type="ECO:0000259" key="8">
    <source>
        <dbReference type="SMART" id="SM01267"/>
    </source>
</evidence>
<comment type="subcellular location">
    <subcellularLocation>
        <location evidence="1">Nucleus</location>
    </subcellularLocation>
</comment>
<dbReference type="InterPro" id="IPR036358">
    <property type="entry name" value="BTD_sf"/>
</dbReference>
<feature type="compositionally biased region" description="Pro residues" evidence="7">
    <location>
        <begin position="582"/>
        <end position="598"/>
    </location>
</feature>
<reference evidence="11" key="1">
    <citation type="submission" date="2024-06" db="EMBL/GenBank/DDBJ databases">
        <title>Multi-omics analyses provide insights into the biosynthesis of the anticancer antibiotic pleurotin in Hohenbuehelia grisea.</title>
        <authorList>
            <person name="Weaver J.A."/>
            <person name="Alberti F."/>
        </authorList>
    </citation>
    <scope>NUCLEOTIDE SEQUENCE [LARGE SCALE GENOMIC DNA]</scope>
    <source>
        <strain evidence="11">T-177</strain>
    </source>
</reference>
<accession>A0ABR3JLS6</accession>
<evidence type="ECO:0000256" key="7">
    <source>
        <dbReference type="SAM" id="MobiDB-lite"/>
    </source>
</evidence>
<feature type="region of interest" description="Disordered" evidence="7">
    <location>
        <begin position="1"/>
        <end position="135"/>
    </location>
</feature>
<comment type="caution">
    <text evidence="10">The sequence shown here is derived from an EMBL/GenBank/DDBJ whole genome shotgun (WGS) entry which is preliminary data.</text>
</comment>
<dbReference type="InterPro" id="IPR038007">
    <property type="entry name" value="RBP-Jkappa_IPT"/>
</dbReference>
<dbReference type="SUPFAM" id="SSF49417">
    <property type="entry name" value="p53-like transcription factors"/>
    <property type="match status" value="1"/>
</dbReference>
<feature type="compositionally biased region" description="Low complexity" evidence="7">
    <location>
        <begin position="725"/>
        <end position="743"/>
    </location>
</feature>
<dbReference type="Gene3D" id="2.60.40.10">
    <property type="entry name" value="Immunoglobulins"/>
    <property type="match status" value="1"/>
</dbReference>
<dbReference type="InterPro" id="IPR015351">
    <property type="entry name" value="RBP-J/Cbf11/Cbf12_DNA-bd"/>
</dbReference>
<evidence type="ECO:0000256" key="4">
    <source>
        <dbReference type="ARBA" id="ARBA00023125"/>
    </source>
</evidence>
<dbReference type="Pfam" id="PF09270">
    <property type="entry name" value="BTD"/>
    <property type="match status" value="1"/>
</dbReference>
<evidence type="ECO:0000259" key="9">
    <source>
        <dbReference type="SMART" id="SM01268"/>
    </source>
</evidence>
<dbReference type="Proteomes" id="UP001556367">
    <property type="component" value="Unassembled WGS sequence"/>
</dbReference>
<dbReference type="InterPro" id="IPR013783">
    <property type="entry name" value="Ig-like_fold"/>
</dbReference>
<proteinExistence type="inferred from homology"/>
<feature type="compositionally biased region" description="Low complexity" evidence="7">
    <location>
        <begin position="753"/>
        <end position="763"/>
    </location>
</feature>
<feature type="compositionally biased region" description="Low complexity" evidence="7">
    <location>
        <begin position="797"/>
        <end position="816"/>
    </location>
</feature>
<evidence type="ECO:0000256" key="6">
    <source>
        <dbReference type="ARBA" id="ARBA00023242"/>
    </source>
</evidence>
<feature type="region of interest" description="Disordered" evidence="7">
    <location>
        <begin position="578"/>
        <end position="600"/>
    </location>
</feature>
<dbReference type="Pfam" id="PF20144">
    <property type="entry name" value="TIG_SUH"/>
    <property type="match status" value="1"/>
</dbReference>
<keyword evidence="3" id="KW-0805">Transcription regulation</keyword>
<evidence type="ECO:0000313" key="10">
    <source>
        <dbReference type="EMBL" id="KAL0956415.1"/>
    </source>
</evidence>
<dbReference type="PANTHER" id="PTHR10665">
    <property type="entry name" value="RECOMBINING BINDING PROTEIN SUPPRESSOR OF HAIRLESS"/>
    <property type="match status" value="1"/>
</dbReference>
<keyword evidence="5" id="KW-0804">Transcription</keyword>
<dbReference type="InterPro" id="IPR040159">
    <property type="entry name" value="CLS_fam"/>
</dbReference>
<evidence type="ECO:0008006" key="12">
    <source>
        <dbReference type="Google" id="ProtNLM"/>
    </source>
</evidence>
<feature type="region of interest" description="Disordered" evidence="7">
    <location>
        <begin position="712"/>
        <end position="816"/>
    </location>
</feature>
<evidence type="ECO:0000313" key="11">
    <source>
        <dbReference type="Proteomes" id="UP001556367"/>
    </source>
</evidence>
<evidence type="ECO:0000256" key="3">
    <source>
        <dbReference type="ARBA" id="ARBA00023015"/>
    </source>
</evidence>
<dbReference type="Gene3D" id="2.60.40.1450">
    <property type="entry name" value="LAG1, DNA binding domain"/>
    <property type="match status" value="1"/>
</dbReference>
<protein>
    <recommendedName>
        <fullName evidence="12">LAG1-DNAbind-domain-containing protein</fullName>
    </recommendedName>
</protein>
<keyword evidence="4" id="KW-0238">DNA-binding</keyword>
<feature type="region of interest" description="Disordered" evidence="7">
    <location>
        <begin position="403"/>
        <end position="423"/>
    </location>
</feature>
<feature type="compositionally biased region" description="Polar residues" evidence="7">
    <location>
        <begin position="123"/>
        <end position="135"/>
    </location>
</feature>
<sequence>MATNWSPSASSERRSDFGMSVDNPAHQPNSRPGAQWDLADILNPPHRKLNMDYDQPFHIPNNDAQQQPQQHDQQHQFDQSAQLDSAQDHPQYDLFSSSSLNSSRYRTNASSSSSLGPSYDPMYSQQSFPDSVPQFNSSYDIMGGSLSSSYSSGKVSPLTPSDPVGGLHHSPAFPPNAKDFGNPHPYPDIISDRRLSNVSAGSYQSDFPDDYPMGNVNGLPFPSAPLSHFSDGRGPRFPTDPRFSGPPSTVPSHLPSAHNGEILRGIAPHATHSFRESGVPGFDDLHYLGSNPHPEIPLRMPSVDETLARMRIQGHSVMGASNDLQTFIRPFLDQYVRTPNRLAFGERTVIVMSSKVAQKSYGTEKRFLCPPPTAIMIGNSWWTDVVRRGEDPKLSPPRVTISISGEPVPQEGSIEWTGSSGKSFDVSDPPTGTTYIGRCVGKQLFISDVDEKKKKVEALVKITAPASDDEPERVIGTFASKSIKVISKPSKKRQNAKNLELCINHGSTISLFHRLRSQTVSTKYLCVSGSGSSFKGSDGAPLMGLDQRSRSTTPSFIARTASWDPFVMYIVDVNKPAGGIDAPPPPPPQPDYPSPPPNAISFTNNGSQIPIYYNQTVVLQCLTSGVVSPVLIIRKVDHQTTVVGGGMQEGAKGVADHYCSPGEVCGDPVSQLHKIAFEVYDSTKGMPEPGTPGVTGTFLSCMGEKVNTYRPIEGRQWNNPGGSNSPTLPASPVSTTPASSGGSEYFGHGSVDSAPASPSSASADFLSNDGGRVKKKRSTSSAGGITKNVPKGRRRPSSAGSTTSRRGSGSDAGAASGSLWQVDIGETSVWTIVGTDQIRYNFYVPPVLFDNQHAPSTGSFPIPSKPVTPFPGVVKYLPPDRASEAPKSNCASSRAVMAKPNPHASKMLTVYGENFSKNDPVSVFFGSEPSPYVEVRCTEVLGCLPPENQIVKRRPIILIRSDGVVFPSNVMYP</sequence>
<evidence type="ECO:0000256" key="5">
    <source>
        <dbReference type="ARBA" id="ARBA00023163"/>
    </source>
</evidence>
<dbReference type="InterPro" id="IPR037095">
    <property type="entry name" value="RBP-J/Cbf11_DNA-bd_sf"/>
</dbReference>
<organism evidence="10 11">
    <name type="scientific">Hohenbuehelia grisea</name>
    <dbReference type="NCBI Taxonomy" id="104357"/>
    <lineage>
        <taxon>Eukaryota</taxon>
        <taxon>Fungi</taxon>
        <taxon>Dikarya</taxon>
        <taxon>Basidiomycota</taxon>
        <taxon>Agaricomycotina</taxon>
        <taxon>Agaricomycetes</taxon>
        <taxon>Agaricomycetidae</taxon>
        <taxon>Agaricales</taxon>
        <taxon>Pleurotineae</taxon>
        <taxon>Pleurotaceae</taxon>
        <taxon>Hohenbuehelia</taxon>
    </lineage>
</organism>